<accession>A0A4Y8AFW8</accession>
<dbReference type="InterPro" id="IPR016786">
    <property type="entry name" value="YdeI_bac"/>
</dbReference>
<evidence type="ECO:0000313" key="2">
    <source>
        <dbReference type="EMBL" id="MBB3968686.1"/>
    </source>
</evidence>
<dbReference type="Gene3D" id="3.90.1150.200">
    <property type="match status" value="1"/>
</dbReference>
<feature type="domain" description="YdhG-like" evidence="1">
    <location>
        <begin position="15"/>
        <end position="112"/>
    </location>
</feature>
<dbReference type="InterPro" id="IPR014922">
    <property type="entry name" value="YdhG-like"/>
</dbReference>
<dbReference type="AlphaFoldDB" id="A0A4Y8AFW8"/>
<dbReference type="RefSeq" id="WP_134335714.1">
    <property type="nucleotide sequence ID" value="NZ_BMCZ01000004.1"/>
</dbReference>
<dbReference type="EMBL" id="SNQG01000002">
    <property type="protein sequence ID" value="TEW67677.1"/>
    <property type="molecule type" value="Genomic_DNA"/>
</dbReference>
<gene>
    <name evidence="3" type="ORF">E2R65_06710</name>
    <name evidence="2" type="ORF">GGR35_001278</name>
</gene>
<sequence>MNPKVDFYFNKAQKWQQEIAQLRTIVLACGLTEELKWGCPCYTHAQSNIVLIHVFKDYCALLFFKGALLNNTNGILVQQTENVQAARQIRFTGIEEITERKAMLKAHIFEAVEVEKAGLKVAMKNTAAFSIPEEFKHKLDEMPTLKTAFEALTPGRQRAYLLHFATPKQSKTRQERIAKQIPRILHGKGLNDA</sequence>
<dbReference type="EMBL" id="JACIEG010000002">
    <property type="protein sequence ID" value="MBB3968686.1"/>
    <property type="molecule type" value="Genomic_DNA"/>
</dbReference>
<evidence type="ECO:0000313" key="4">
    <source>
        <dbReference type="Proteomes" id="UP000297248"/>
    </source>
</evidence>
<reference evidence="2 5" key="3">
    <citation type="submission" date="2020-08" db="EMBL/GenBank/DDBJ databases">
        <title>Genomic Encyclopedia of Type Strains, Phase IV (KMG-IV): sequencing the most valuable type-strain genomes for metagenomic binning, comparative biology and taxonomic classification.</title>
        <authorList>
            <person name="Goeker M."/>
        </authorList>
    </citation>
    <scope>NUCLEOTIDE SEQUENCE [LARGE SCALE GENOMIC DNA]</scope>
    <source>
        <strain evidence="2 5">DSM 100995</strain>
    </source>
</reference>
<protein>
    <submittedName>
        <fullName evidence="2">Uncharacterized protein YdeI (YjbR/CyaY-like superfamily)</fullName>
    </submittedName>
</protein>
<evidence type="ECO:0000313" key="3">
    <source>
        <dbReference type="EMBL" id="TEW67677.1"/>
    </source>
</evidence>
<evidence type="ECO:0000313" key="5">
    <source>
        <dbReference type="Proteomes" id="UP000583101"/>
    </source>
</evidence>
<comment type="caution">
    <text evidence="3">The sequence shown here is derived from an EMBL/GenBank/DDBJ whole genome shotgun (WGS) entry which is preliminary data.</text>
</comment>
<dbReference type="Proteomes" id="UP000583101">
    <property type="component" value="Unassembled WGS sequence"/>
</dbReference>
<dbReference type="Proteomes" id="UP000297248">
    <property type="component" value="Unassembled WGS sequence"/>
</dbReference>
<dbReference type="SUPFAM" id="SSF159888">
    <property type="entry name" value="YdhG-like"/>
    <property type="match status" value="1"/>
</dbReference>
<keyword evidence="5" id="KW-1185">Reference proteome</keyword>
<dbReference type="Pfam" id="PF08818">
    <property type="entry name" value="DUF1801"/>
    <property type="match status" value="1"/>
</dbReference>
<reference evidence="3 4" key="1">
    <citation type="journal article" date="2016" name="Int. J. Syst. Evol. Microbiol.">
        <title>Proposal of Mucilaginibacter phyllosphaerae sp. nov. isolated from the phyllosphere of Galium album.</title>
        <authorList>
            <person name="Aydogan E.L."/>
            <person name="Busse H.J."/>
            <person name="Moser G."/>
            <person name="Muller C."/>
            <person name="Kampfer P."/>
            <person name="Glaeser S.P."/>
        </authorList>
    </citation>
    <scope>NUCLEOTIDE SEQUENCE [LARGE SCALE GENOMIC DNA]</scope>
    <source>
        <strain evidence="3 4">PP-F2FG21</strain>
    </source>
</reference>
<reference evidence="3" key="2">
    <citation type="submission" date="2019-03" db="EMBL/GenBank/DDBJ databases">
        <authorList>
            <person name="Yan Y.-Q."/>
            <person name="Du Z.-J."/>
        </authorList>
    </citation>
    <scope>NUCLEOTIDE SEQUENCE</scope>
    <source>
        <strain evidence="3">PP-F2FG21</strain>
    </source>
</reference>
<organism evidence="3 4">
    <name type="scientific">Mucilaginibacter phyllosphaerae</name>
    <dbReference type="NCBI Taxonomy" id="1812349"/>
    <lineage>
        <taxon>Bacteria</taxon>
        <taxon>Pseudomonadati</taxon>
        <taxon>Bacteroidota</taxon>
        <taxon>Sphingobacteriia</taxon>
        <taxon>Sphingobacteriales</taxon>
        <taxon>Sphingobacteriaceae</taxon>
        <taxon>Mucilaginibacter</taxon>
    </lineage>
</organism>
<dbReference type="OrthoDB" id="214150at2"/>
<dbReference type="Pfam" id="PF13376">
    <property type="entry name" value="OmdA"/>
    <property type="match status" value="1"/>
</dbReference>
<name>A0A4Y8AFW8_9SPHI</name>
<proteinExistence type="predicted"/>
<dbReference type="PIRSF" id="PIRSF021308">
    <property type="entry name" value="UCP021308"/>
    <property type="match status" value="1"/>
</dbReference>
<evidence type="ECO:0000259" key="1">
    <source>
        <dbReference type="Pfam" id="PF08818"/>
    </source>
</evidence>